<dbReference type="EMBL" id="KY290948">
    <property type="protein sequence ID" value="APU00542.1"/>
    <property type="molecule type" value="Genomic_DNA"/>
</dbReference>
<proteinExistence type="predicted"/>
<name>A0A219Y9B1_9CAUD</name>
<evidence type="ECO:0000313" key="2">
    <source>
        <dbReference type="Proteomes" id="UP000222894"/>
    </source>
</evidence>
<sequence>MNRIKELFDKAVKWYEQEWYYGKWIVSGNADSYLVKYLTFDGEFGLVPSFYSQYYDGHKLNRLRLFVVSIEWGHVVYSKNQWEKEMKCKSN</sequence>
<accession>A0A219Y9B1</accession>
<dbReference type="Proteomes" id="UP000222894">
    <property type="component" value="Genome"/>
</dbReference>
<organism evidence="1 2">
    <name type="scientific">Aeromonas phage 44RR2.8t.2</name>
    <dbReference type="NCBI Taxonomy" id="1932900"/>
    <lineage>
        <taxon>Viruses</taxon>
        <taxon>Duplodnaviria</taxon>
        <taxon>Heunggongvirae</taxon>
        <taxon>Uroviricota</taxon>
        <taxon>Caudoviricetes</taxon>
        <taxon>Pantevenvirales</taxon>
        <taxon>Straboviridae</taxon>
        <taxon>Biquartavirus</taxon>
        <taxon>Biquartavirus 44RR2</taxon>
    </lineage>
</organism>
<protein>
    <submittedName>
        <fullName evidence="1">Uncharacterized protein</fullName>
    </submittedName>
</protein>
<reference evidence="1 2" key="1">
    <citation type="journal article" date="2017" name="Sci. Rep.">
        <title>Characterization and diversity of phages infecting Aeromonas salmonicida subsp. salmonicida.</title>
        <authorList>
            <person name="Vincent A.T."/>
            <person name="Paquet V.E."/>
            <person name="Bernatchez A."/>
            <person name="Tremblay D.M."/>
            <person name="Moineau S."/>
            <person name="Charette S.J."/>
        </authorList>
    </citation>
    <scope>NUCLEOTIDE SEQUENCE [LARGE SCALE GENOMIC DNA]</scope>
</reference>
<evidence type="ECO:0000313" key="1">
    <source>
        <dbReference type="EMBL" id="APU00542.1"/>
    </source>
</evidence>